<dbReference type="CDD" id="cd09426">
    <property type="entry name" value="LIM2_FHL2"/>
    <property type="match status" value="1"/>
</dbReference>
<dbReference type="GO" id="GO:0003714">
    <property type="term" value="F:transcription corepressor activity"/>
    <property type="evidence" value="ECO:0007669"/>
    <property type="project" value="Ensembl"/>
</dbReference>
<dbReference type="GO" id="GO:0043066">
    <property type="term" value="P:negative regulation of apoptotic process"/>
    <property type="evidence" value="ECO:0007669"/>
    <property type="project" value="Ensembl"/>
</dbReference>
<dbReference type="GO" id="GO:0008270">
    <property type="term" value="F:zinc ion binding"/>
    <property type="evidence" value="ECO:0007669"/>
    <property type="project" value="UniProtKB-KW"/>
</dbReference>
<evidence type="ECO:0000256" key="9">
    <source>
        <dbReference type="SAM" id="MobiDB-lite"/>
    </source>
</evidence>
<evidence type="ECO:0000256" key="7">
    <source>
        <dbReference type="ARBA" id="ARBA00023242"/>
    </source>
</evidence>
<evidence type="ECO:0000256" key="5">
    <source>
        <dbReference type="ARBA" id="ARBA00022833"/>
    </source>
</evidence>
<keyword evidence="6 8" id="KW-0440">LIM domain</keyword>
<dbReference type="Proteomes" id="UP000694387">
    <property type="component" value="Chromosome 6"/>
</dbReference>
<keyword evidence="4" id="KW-0863">Zinc-finger</keyword>
<evidence type="ECO:0000256" key="6">
    <source>
        <dbReference type="ARBA" id="ARBA00023038"/>
    </source>
</evidence>
<dbReference type="InterPro" id="IPR019786">
    <property type="entry name" value="Zinc_finger_PHD-type_CS"/>
</dbReference>
<dbReference type="InterPro" id="IPR001781">
    <property type="entry name" value="Znf_LIM"/>
</dbReference>
<feature type="region of interest" description="Disordered" evidence="9">
    <location>
        <begin position="271"/>
        <end position="321"/>
    </location>
</feature>
<dbReference type="GO" id="GO:0030018">
    <property type="term" value="C:Z disc"/>
    <property type="evidence" value="ECO:0007669"/>
    <property type="project" value="Ensembl"/>
</dbReference>
<dbReference type="PROSITE" id="PS50023">
    <property type="entry name" value="LIM_DOMAIN_2"/>
    <property type="match status" value="2"/>
</dbReference>
<feature type="domain" description="LIM zinc-binding" evidence="10">
    <location>
        <begin position="94"/>
        <end position="155"/>
    </location>
</feature>
<keyword evidence="12" id="KW-1185">Reference proteome</keyword>
<feature type="domain" description="LIM zinc-binding" evidence="10">
    <location>
        <begin position="26"/>
        <end position="93"/>
    </location>
</feature>
<dbReference type="GO" id="GO:0060347">
    <property type="term" value="P:heart trabecula formation"/>
    <property type="evidence" value="ECO:0007669"/>
    <property type="project" value="Ensembl"/>
</dbReference>
<dbReference type="Ensembl" id="ENSEAST00005048670.1">
    <property type="protein sequence ID" value="ENSEASP00005046673.1"/>
    <property type="gene ID" value="ENSEASG00005017793.2"/>
</dbReference>
<reference evidence="11 12" key="1">
    <citation type="journal article" date="2020" name="Nat. Commun.">
        <title>Donkey genomes provide new insights into domestication and selection for coat color.</title>
        <authorList>
            <person name="Wang"/>
            <person name="C."/>
            <person name="Li"/>
            <person name="H."/>
            <person name="Guo"/>
            <person name="Y."/>
            <person name="Huang"/>
            <person name="J."/>
            <person name="Sun"/>
            <person name="Y."/>
            <person name="Min"/>
            <person name="J."/>
            <person name="Wang"/>
            <person name="J."/>
            <person name="Fang"/>
            <person name="X."/>
            <person name="Zhao"/>
            <person name="Z."/>
            <person name="Wang"/>
            <person name="S."/>
            <person name="Zhang"/>
            <person name="Y."/>
            <person name="Liu"/>
            <person name="Q."/>
            <person name="Jiang"/>
            <person name="Q."/>
            <person name="Wang"/>
            <person name="X."/>
            <person name="Guo"/>
            <person name="Y."/>
            <person name="Yang"/>
            <person name="C."/>
            <person name="Wang"/>
            <person name="Y."/>
            <person name="Tian"/>
            <person name="F."/>
            <person name="Zhuang"/>
            <person name="G."/>
            <person name="Fan"/>
            <person name="Y."/>
            <person name="Gao"/>
            <person name="Q."/>
            <person name="Li"/>
            <person name="Y."/>
            <person name="Ju"/>
            <person name="Z."/>
            <person name="Li"/>
            <person name="J."/>
            <person name="Li"/>
            <person name="R."/>
            <person name="Hou"/>
            <person name="M."/>
            <person name="Yang"/>
            <person name="G."/>
            <person name="Liu"/>
            <person name="G."/>
            <person name="Liu"/>
            <person name="W."/>
            <person name="Guo"/>
            <person name="J."/>
            <person name="Pan"/>
            <person name="S."/>
            <person name="Fan"/>
            <person name="G."/>
            <person name="Zhang"/>
            <person name="W."/>
            <person name="Zhang"/>
            <person name="R."/>
            <person name="Yu"/>
            <person name="J."/>
            <person name="Zhang"/>
            <person name="X."/>
            <person name="Yin"/>
            <person name="Q."/>
            <person name="Ji"/>
            <person name="C."/>
            <person name="Jin"/>
            <person name="Y."/>
            <person name="Yue"/>
            <person name="G."/>
            <person name="Liu"/>
            <person name="M."/>
            <person name="Xu"/>
            <person name="J."/>
            <person name="Liu"/>
            <person name="S."/>
            <person name="Jordana"/>
            <person name="J."/>
            <person name="Noce"/>
            <person name="A."/>
            <person name="Amills"/>
            <person name="M."/>
            <person name="Wu"/>
            <person name="D.D."/>
            <person name="Li"/>
            <person name="S."/>
            <person name="Zhou"/>
            <person name="X. and Zhong"/>
            <person name="J."/>
        </authorList>
    </citation>
    <scope>NUCLEOTIDE SEQUENCE [LARGE SCALE GENOMIC DNA]</scope>
</reference>
<dbReference type="GO" id="GO:0055014">
    <property type="term" value="P:atrial cardiac muscle cell development"/>
    <property type="evidence" value="ECO:0007669"/>
    <property type="project" value="Ensembl"/>
</dbReference>
<organism evidence="11 12">
    <name type="scientific">Equus asinus</name>
    <name type="common">Donkey</name>
    <name type="synonym">Equus africanus asinus</name>
    <dbReference type="NCBI Taxonomy" id="9793"/>
    <lineage>
        <taxon>Eukaryota</taxon>
        <taxon>Metazoa</taxon>
        <taxon>Chordata</taxon>
        <taxon>Craniata</taxon>
        <taxon>Vertebrata</taxon>
        <taxon>Euteleostomi</taxon>
        <taxon>Mammalia</taxon>
        <taxon>Eutheria</taxon>
        <taxon>Laurasiatheria</taxon>
        <taxon>Perissodactyla</taxon>
        <taxon>Equidae</taxon>
        <taxon>Equus</taxon>
    </lineage>
</organism>
<dbReference type="GO" id="GO:0005634">
    <property type="term" value="C:nucleus"/>
    <property type="evidence" value="ECO:0007669"/>
    <property type="project" value="UniProtKB-SubCell"/>
</dbReference>
<dbReference type="Pfam" id="PF00412">
    <property type="entry name" value="LIM"/>
    <property type="match status" value="2"/>
</dbReference>
<dbReference type="GO" id="GO:0070885">
    <property type="term" value="P:negative regulation of calcineurin-NFAT signaling cascade"/>
    <property type="evidence" value="ECO:0007669"/>
    <property type="project" value="Ensembl"/>
</dbReference>
<keyword evidence="3" id="KW-0677">Repeat</keyword>
<gene>
    <name evidence="11" type="primary">FHL2</name>
</gene>
<dbReference type="GeneTree" id="ENSGT00950000183028"/>
<dbReference type="InterPro" id="IPR056807">
    <property type="entry name" value="LIM_FHL1/2/3/5_N"/>
</dbReference>
<dbReference type="Gene3D" id="2.10.110.10">
    <property type="entry name" value="Cysteine Rich Protein"/>
    <property type="match status" value="2"/>
</dbReference>
<dbReference type="Pfam" id="PF25076">
    <property type="entry name" value="LIM_FHL2-3_N"/>
    <property type="match status" value="1"/>
</dbReference>
<reference evidence="11" key="3">
    <citation type="submission" date="2025-09" db="UniProtKB">
        <authorList>
            <consortium name="Ensembl"/>
        </authorList>
    </citation>
    <scope>IDENTIFICATION</scope>
</reference>
<dbReference type="AlphaFoldDB" id="A0A9L0J2S0"/>
<evidence type="ECO:0000256" key="4">
    <source>
        <dbReference type="ARBA" id="ARBA00022771"/>
    </source>
</evidence>
<accession>A0A9L0J2S0</accession>
<dbReference type="GO" id="GO:0009725">
    <property type="term" value="P:response to hormone"/>
    <property type="evidence" value="ECO:0007669"/>
    <property type="project" value="Ensembl"/>
</dbReference>
<evidence type="ECO:0000313" key="12">
    <source>
        <dbReference type="Proteomes" id="UP000694387"/>
    </source>
</evidence>
<keyword evidence="5 8" id="KW-0862">Zinc</keyword>
<dbReference type="GO" id="GO:0043425">
    <property type="term" value="F:bHLH transcription factor binding"/>
    <property type="evidence" value="ECO:0007669"/>
    <property type="project" value="Ensembl"/>
</dbReference>
<name>A0A9L0J2S0_EQUAS</name>
<evidence type="ECO:0000256" key="2">
    <source>
        <dbReference type="ARBA" id="ARBA00022723"/>
    </source>
</evidence>
<keyword evidence="2 8" id="KW-0479">Metal-binding</keyword>
<feature type="compositionally biased region" description="Low complexity" evidence="9">
    <location>
        <begin position="284"/>
        <end position="298"/>
    </location>
</feature>
<dbReference type="GO" id="GO:0042802">
    <property type="term" value="F:identical protein binding"/>
    <property type="evidence" value="ECO:0007669"/>
    <property type="project" value="Ensembl"/>
</dbReference>
<dbReference type="SUPFAM" id="SSF57716">
    <property type="entry name" value="Glucocorticoid receptor-like (DNA-binding domain)"/>
    <property type="match status" value="3"/>
</dbReference>
<protein>
    <submittedName>
        <fullName evidence="11">Four and a half LIM domains 2</fullName>
    </submittedName>
</protein>
<dbReference type="GO" id="GO:0000122">
    <property type="term" value="P:negative regulation of transcription by RNA polymerase II"/>
    <property type="evidence" value="ECO:0007669"/>
    <property type="project" value="Ensembl"/>
</dbReference>
<dbReference type="PANTHER" id="PTHR24205:SF3">
    <property type="entry name" value="FOUR AND A HALF LIM DOMAINS PROTEIN 2"/>
    <property type="match status" value="1"/>
</dbReference>
<evidence type="ECO:0000313" key="11">
    <source>
        <dbReference type="Ensembl" id="ENSEASP00005046673.1"/>
    </source>
</evidence>
<dbReference type="PANTHER" id="PTHR24205">
    <property type="entry name" value="FOUR AND A HALF LIM DOMAINS PROTEIN"/>
    <property type="match status" value="1"/>
</dbReference>
<dbReference type="GO" id="GO:0055015">
    <property type="term" value="P:ventricular cardiac muscle cell development"/>
    <property type="evidence" value="ECO:0007669"/>
    <property type="project" value="Ensembl"/>
</dbReference>
<comment type="subcellular location">
    <subcellularLocation>
        <location evidence="1">Nucleus</location>
    </subcellularLocation>
</comment>
<dbReference type="PROSITE" id="PS00478">
    <property type="entry name" value="LIM_DOMAIN_1"/>
    <property type="match status" value="1"/>
</dbReference>
<dbReference type="FunFam" id="2.10.110.10:FF:000030">
    <property type="entry name" value="Four and a half LIM domains protein 2"/>
    <property type="match status" value="1"/>
</dbReference>
<dbReference type="SMART" id="SM00132">
    <property type="entry name" value="LIM"/>
    <property type="match status" value="2"/>
</dbReference>
<dbReference type="PROSITE" id="PS01359">
    <property type="entry name" value="ZF_PHD_1"/>
    <property type="match status" value="1"/>
</dbReference>
<keyword evidence="7" id="KW-0539">Nucleus</keyword>
<sequence length="321" mass="35534">MTERFDCHHCEGSLFGKKYILREESPYCVACFEALYASTCEECGKPIGCDCKDRHWHEACFHCSRCKSSLVDKPFAAKEDQLLCTDCYSHEYSSKCQECRKTIMPGTRKMEYKGSSWHETCFICHRCQQPIGTKSFIPKDGQNFCVPCYEKQYALQCVQCKKLRPTRTPLISYSVLSFIRFFNEYESDKGKRGQLLDKASVLTICCIAAPECSASDGEREALGLFLRAFQDAHPLTTVSAGTNPTLSFKPVPSSTTSAGETELQMVFERIPPGHRDLNSPSPPGASRTGSSRGTGSASCAPPARSRCPGSASRPETSLPTA</sequence>
<evidence type="ECO:0000259" key="10">
    <source>
        <dbReference type="PROSITE" id="PS50023"/>
    </source>
</evidence>
<evidence type="ECO:0000256" key="1">
    <source>
        <dbReference type="ARBA" id="ARBA00004123"/>
    </source>
</evidence>
<evidence type="ECO:0000256" key="3">
    <source>
        <dbReference type="ARBA" id="ARBA00022737"/>
    </source>
</evidence>
<reference evidence="11" key="2">
    <citation type="submission" date="2025-08" db="UniProtKB">
        <authorList>
            <consortium name="Ensembl"/>
        </authorList>
    </citation>
    <scope>IDENTIFICATION</scope>
</reference>
<proteinExistence type="predicted"/>
<dbReference type="GO" id="GO:0001649">
    <property type="term" value="P:osteoblast differentiation"/>
    <property type="evidence" value="ECO:0007669"/>
    <property type="project" value="Ensembl"/>
</dbReference>
<evidence type="ECO:0000256" key="8">
    <source>
        <dbReference type="PROSITE-ProRule" id="PRU00125"/>
    </source>
</evidence>